<proteinExistence type="predicted"/>
<dbReference type="SUPFAM" id="SSF51735">
    <property type="entry name" value="NAD(P)-binding Rossmann-fold domains"/>
    <property type="match status" value="1"/>
</dbReference>
<dbReference type="PANTHER" id="PTHR43355">
    <property type="entry name" value="FLAVIN REDUCTASE (NADPH)"/>
    <property type="match status" value="1"/>
</dbReference>
<dbReference type="InterPro" id="IPR051606">
    <property type="entry name" value="Polyketide_Oxido-like"/>
</dbReference>
<evidence type="ECO:0000259" key="1">
    <source>
        <dbReference type="Pfam" id="PF13460"/>
    </source>
</evidence>
<organism evidence="2">
    <name type="scientific">Streptomyces sp. NBC_00049</name>
    <dbReference type="NCBI Taxonomy" id="2903617"/>
    <lineage>
        <taxon>Bacteria</taxon>
        <taxon>Bacillati</taxon>
        <taxon>Actinomycetota</taxon>
        <taxon>Actinomycetes</taxon>
        <taxon>Kitasatosporales</taxon>
        <taxon>Streptomycetaceae</taxon>
        <taxon>Streptomyces</taxon>
    </lineage>
</organism>
<protein>
    <submittedName>
        <fullName evidence="2">NAD(P)H-binding protein</fullName>
    </submittedName>
</protein>
<dbReference type="GO" id="GO:0016646">
    <property type="term" value="F:oxidoreductase activity, acting on the CH-NH group of donors, NAD or NADP as acceptor"/>
    <property type="evidence" value="ECO:0007669"/>
    <property type="project" value="TreeGrafter"/>
</dbReference>
<reference evidence="2" key="1">
    <citation type="submission" date="2022-10" db="EMBL/GenBank/DDBJ databases">
        <title>The complete genomes of actinobacterial strains from the NBC collection.</title>
        <authorList>
            <person name="Joergensen T.S."/>
            <person name="Alvarez Arevalo M."/>
            <person name="Sterndorff E.B."/>
            <person name="Faurdal D."/>
            <person name="Vuksanovic O."/>
            <person name="Mourched A.-S."/>
            <person name="Charusanti P."/>
            <person name="Shaw S."/>
            <person name="Blin K."/>
            <person name="Weber T."/>
        </authorList>
    </citation>
    <scope>NUCLEOTIDE SEQUENCE</scope>
    <source>
        <strain evidence="2">NBC_00049</strain>
    </source>
</reference>
<feature type="domain" description="NAD(P)-binding" evidence="1">
    <location>
        <begin position="42"/>
        <end position="191"/>
    </location>
</feature>
<dbReference type="PANTHER" id="PTHR43355:SF2">
    <property type="entry name" value="FLAVIN REDUCTASE (NADPH)"/>
    <property type="match status" value="1"/>
</dbReference>
<dbReference type="EMBL" id="CP108264">
    <property type="protein sequence ID" value="WTU75384.1"/>
    <property type="molecule type" value="Genomic_DNA"/>
</dbReference>
<gene>
    <name evidence="2" type="ORF">OG327_19800</name>
</gene>
<dbReference type="Gene3D" id="3.40.50.720">
    <property type="entry name" value="NAD(P)-binding Rossmann-like Domain"/>
    <property type="match status" value="1"/>
</dbReference>
<name>A0AAU2JRH7_9ACTN</name>
<accession>A0AAU2JRH7</accession>
<dbReference type="Pfam" id="PF13460">
    <property type="entry name" value="NAD_binding_10"/>
    <property type="match status" value="1"/>
</dbReference>
<dbReference type="InterPro" id="IPR036291">
    <property type="entry name" value="NAD(P)-bd_dom_sf"/>
</dbReference>
<dbReference type="AlphaFoldDB" id="A0AAU2JRH7"/>
<evidence type="ECO:0000313" key="2">
    <source>
        <dbReference type="EMBL" id="WTU75384.1"/>
    </source>
</evidence>
<dbReference type="InterPro" id="IPR016040">
    <property type="entry name" value="NAD(P)-bd_dom"/>
</dbReference>
<sequence>MDNESGNNKRIIVFGAGGMVGRAVVAEARTRGYEVTEAGRGDGDVTSAADVARLAAGHDAAVAAVYDARAVPGEFFPATSRALADGLSRAGVRRLVAVGLASVLPTESGAALMDTPGYPQEWREFYAGHAAGTGALRAAAPAGLDWAVLSPAGDFVEGGAAGGPEGGYALPVPAHAASRITRAAFARAVVDEAAGAPTLHAVHAGVGPA</sequence>